<gene>
    <name evidence="1" type="ORF">Sjap_019966</name>
</gene>
<reference evidence="1 2" key="1">
    <citation type="submission" date="2024-01" db="EMBL/GenBank/DDBJ databases">
        <title>Genome assemblies of Stephania.</title>
        <authorList>
            <person name="Yang L."/>
        </authorList>
    </citation>
    <scope>NUCLEOTIDE SEQUENCE [LARGE SCALE GENOMIC DNA]</scope>
    <source>
        <strain evidence="1">QJT</strain>
        <tissue evidence="1">Leaf</tissue>
    </source>
</reference>
<dbReference type="AlphaFoldDB" id="A0AAP0F2M7"/>
<keyword evidence="2" id="KW-1185">Reference proteome</keyword>
<protein>
    <submittedName>
        <fullName evidence="1">Uncharacterized protein</fullName>
    </submittedName>
</protein>
<name>A0AAP0F2M7_9MAGN</name>
<evidence type="ECO:0000313" key="1">
    <source>
        <dbReference type="EMBL" id="KAK9102712.1"/>
    </source>
</evidence>
<organism evidence="1 2">
    <name type="scientific">Stephania japonica</name>
    <dbReference type="NCBI Taxonomy" id="461633"/>
    <lineage>
        <taxon>Eukaryota</taxon>
        <taxon>Viridiplantae</taxon>
        <taxon>Streptophyta</taxon>
        <taxon>Embryophyta</taxon>
        <taxon>Tracheophyta</taxon>
        <taxon>Spermatophyta</taxon>
        <taxon>Magnoliopsida</taxon>
        <taxon>Ranunculales</taxon>
        <taxon>Menispermaceae</taxon>
        <taxon>Menispermoideae</taxon>
        <taxon>Cissampelideae</taxon>
        <taxon>Stephania</taxon>
    </lineage>
</organism>
<comment type="caution">
    <text evidence="1">The sequence shown here is derived from an EMBL/GenBank/DDBJ whole genome shotgun (WGS) entry which is preliminary data.</text>
</comment>
<evidence type="ECO:0000313" key="2">
    <source>
        <dbReference type="Proteomes" id="UP001417504"/>
    </source>
</evidence>
<proteinExistence type="predicted"/>
<dbReference type="Proteomes" id="UP001417504">
    <property type="component" value="Unassembled WGS sequence"/>
</dbReference>
<dbReference type="EMBL" id="JBBNAE010000008">
    <property type="protein sequence ID" value="KAK9102712.1"/>
    <property type="molecule type" value="Genomic_DNA"/>
</dbReference>
<accession>A0AAP0F2M7</accession>
<sequence length="69" mass="7580">MDLSRATARSSPIPALWKVGTPPNVVEAKPQEYFSGQVGLQIWNVGFPLISHVKRQHPSNSKLVSQLNA</sequence>